<dbReference type="SUPFAM" id="SSF143120">
    <property type="entry name" value="YefM-like"/>
    <property type="match status" value="1"/>
</dbReference>
<sequence>MDTLSASVSARDLRTELSAIVGRVAYGHERIGLTRNGKLAAVVIGVDDLELLERLEDAQDLLAYRAARAADDGGRVSLDELTSELGE</sequence>
<comment type="function">
    <text evidence="2">Antitoxin component of a type II toxin-antitoxin (TA) system.</text>
</comment>
<name>A0A3E0VUF3_9MICO</name>
<dbReference type="NCBIfam" id="TIGR01552">
    <property type="entry name" value="phd_fam"/>
    <property type="match status" value="1"/>
</dbReference>
<accession>A0A3E0VUF3</accession>
<evidence type="ECO:0000313" key="4">
    <source>
        <dbReference type="Proteomes" id="UP000256541"/>
    </source>
</evidence>
<reference evidence="3 4" key="1">
    <citation type="submission" date="2017-04" db="EMBL/GenBank/DDBJ databases">
        <title>Comparative genome analysis of Subtercola boreus.</title>
        <authorList>
            <person name="Cho Y.-J."/>
            <person name="Cho A."/>
            <person name="Kim O.-S."/>
            <person name="Lee J.-I."/>
        </authorList>
    </citation>
    <scope>NUCLEOTIDE SEQUENCE [LARGE SCALE GENOMIC DNA]</scope>
    <source>
        <strain evidence="3 4">P27479</strain>
    </source>
</reference>
<protein>
    <recommendedName>
        <fullName evidence="2">Antitoxin</fullName>
    </recommendedName>
</protein>
<dbReference type="Gene3D" id="3.40.1620.10">
    <property type="entry name" value="YefM-like domain"/>
    <property type="match status" value="1"/>
</dbReference>
<dbReference type="Proteomes" id="UP000256541">
    <property type="component" value="Unassembled WGS sequence"/>
</dbReference>
<dbReference type="EMBL" id="NBXB01000034">
    <property type="protein sequence ID" value="RFA13672.1"/>
    <property type="molecule type" value="Genomic_DNA"/>
</dbReference>
<dbReference type="Pfam" id="PF02604">
    <property type="entry name" value="PhdYeFM_antitox"/>
    <property type="match status" value="1"/>
</dbReference>
<comment type="caution">
    <text evidence="3">The sequence shown here is derived from an EMBL/GenBank/DDBJ whole genome shotgun (WGS) entry which is preliminary data.</text>
</comment>
<dbReference type="InterPro" id="IPR006442">
    <property type="entry name" value="Antitoxin_Phd/YefM"/>
</dbReference>
<proteinExistence type="inferred from homology"/>
<dbReference type="OrthoDB" id="3730588at2"/>
<dbReference type="AlphaFoldDB" id="A0A3E0VUF3"/>
<evidence type="ECO:0000313" key="3">
    <source>
        <dbReference type="EMBL" id="RFA13672.1"/>
    </source>
</evidence>
<comment type="similarity">
    <text evidence="1 2">Belongs to the phD/YefM antitoxin family.</text>
</comment>
<evidence type="ECO:0000256" key="2">
    <source>
        <dbReference type="RuleBase" id="RU362080"/>
    </source>
</evidence>
<organism evidence="3 4">
    <name type="scientific">Subtercola boreus</name>
    <dbReference type="NCBI Taxonomy" id="120213"/>
    <lineage>
        <taxon>Bacteria</taxon>
        <taxon>Bacillati</taxon>
        <taxon>Actinomycetota</taxon>
        <taxon>Actinomycetes</taxon>
        <taxon>Micrococcales</taxon>
        <taxon>Microbacteriaceae</taxon>
        <taxon>Subtercola</taxon>
    </lineage>
</organism>
<evidence type="ECO:0000256" key="1">
    <source>
        <dbReference type="ARBA" id="ARBA00009981"/>
    </source>
</evidence>
<gene>
    <name evidence="3" type="ORF">B7R22_13555</name>
</gene>
<dbReference type="InterPro" id="IPR036165">
    <property type="entry name" value="YefM-like_sf"/>
</dbReference>
<dbReference type="RefSeq" id="WP_116412233.1">
    <property type="nucleotide sequence ID" value="NZ_NBXB01000034.1"/>
</dbReference>